<dbReference type="PIRSF" id="PIRSF006787">
    <property type="entry name" value="Hydrgn_mat_HoxX"/>
    <property type="match status" value="1"/>
</dbReference>
<feature type="region of interest" description="Disordered" evidence="1">
    <location>
        <begin position="160"/>
        <end position="182"/>
    </location>
</feature>
<sequence length="592" mass="63850">MRILLLVTAFNGLSQRAWCALREAGHDVGVQLATSASDMIDAVRATDPDLILCPFLKDRVPAEVWKNRRTVIIHPGPVGDRGPSSLDWAIAERAHTWGVTALQAVEEMDAGPIWATRTFGMPAAAPRKSSLYNGPVADAAMDCIFEVVAKAADPDFAPVPADHAPTETPGARPRPLMTQDDRAFDWSDPTERILRKIRAADGAPGVRTEVGGLPVFAYDATPGLATRTKRPGALLSRRQGAVLVGTGDGSIWLGHLRAAEANHGRTGIKLPATTLLGARLRGVPHSPLPVGTEPETPNAYRQVRYRRSGRIGWLAFDFYNGAMAPGHCRRLLAGLRHAAAQDTEVLVLRGGTDAFSNGIHLNVIEASPDPAGSAWANIRAINEVCREIITCARQVVISAYAGSAGAGGVMLGLGADIVAGRSGIVLNPYYEMGLYGSELHTFTLPKRVGAEGAQRLVDDKLPVSADHAVMIGLVDEVGPRHPEAYTEWLTELAERESDPRSARRRRQAKARSLAAERVPLEVYEARELAEMSRDMFGDRSGFAQARRDFVTKAKPAGTPERLQLTSRKTTVSRIAPKEQRQPVVRPAVPLSA</sequence>
<reference evidence="3 4" key="1">
    <citation type="submission" date="2021-01" db="EMBL/GenBank/DDBJ databases">
        <title>Actinoplanes sp. nov. LDG1-06 isolated from lichen.</title>
        <authorList>
            <person name="Saeng-In P."/>
            <person name="Phongsopitanun W."/>
            <person name="Kanchanasin P."/>
            <person name="Yuki M."/>
            <person name="Kudo T."/>
            <person name="Ohkuma M."/>
            <person name="Tanasupawat S."/>
        </authorList>
    </citation>
    <scope>NUCLEOTIDE SEQUENCE [LARGE SCALE GENOMIC DNA]</scope>
    <source>
        <strain evidence="3 4">LDG1-06</strain>
    </source>
</reference>
<dbReference type="Gene3D" id="3.90.226.10">
    <property type="entry name" value="2-enoyl-CoA Hydratase, Chain A, domain 1"/>
    <property type="match status" value="1"/>
</dbReference>
<dbReference type="Pfam" id="PF00378">
    <property type="entry name" value="ECH_1"/>
    <property type="match status" value="1"/>
</dbReference>
<dbReference type="InterPro" id="IPR009188">
    <property type="entry name" value="NiFe-hyd_mat_HypX/HoxX"/>
</dbReference>
<dbReference type="SUPFAM" id="SSF50486">
    <property type="entry name" value="FMT C-terminal domain-like"/>
    <property type="match status" value="1"/>
</dbReference>
<dbReference type="InterPro" id="IPR001753">
    <property type="entry name" value="Enoyl-CoA_hydra/iso"/>
</dbReference>
<dbReference type="InterPro" id="IPR036477">
    <property type="entry name" value="Formyl_transf_N_sf"/>
</dbReference>
<dbReference type="CDD" id="cd06558">
    <property type="entry name" value="crotonase-like"/>
    <property type="match status" value="1"/>
</dbReference>
<comment type="caution">
    <text evidence="3">The sequence shown here is derived from an EMBL/GenBank/DDBJ whole genome shotgun (WGS) entry which is preliminary data.</text>
</comment>
<dbReference type="InterPro" id="IPR047180">
    <property type="entry name" value="HoxX-like"/>
</dbReference>
<dbReference type="GO" id="GO:0016740">
    <property type="term" value="F:transferase activity"/>
    <property type="evidence" value="ECO:0007669"/>
    <property type="project" value="UniProtKB-KW"/>
</dbReference>
<accession>A0ABS2AJB1</accession>
<dbReference type="InterPro" id="IPR011034">
    <property type="entry name" value="Formyl_transferase-like_C_sf"/>
</dbReference>
<dbReference type="Gene3D" id="3.40.50.12230">
    <property type="match status" value="1"/>
</dbReference>
<dbReference type="PANTHER" id="PTHR43388">
    <property type="entry name" value="HYDROGENASE MATURATION FACTOR HOXX"/>
    <property type="match status" value="1"/>
</dbReference>
<evidence type="ECO:0000256" key="1">
    <source>
        <dbReference type="SAM" id="MobiDB-lite"/>
    </source>
</evidence>
<evidence type="ECO:0000313" key="4">
    <source>
        <dbReference type="Proteomes" id="UP000632138"/>
    </source>
</evidence>
<name>A0ABS2AJB1_9ACTN</name>
<protein>
    <submittedName>
        <fullName evidence="3">Formyl transferase</fullName>
    </submittedName>
</protein>
<feature type="compositionally biased region" description="Polar residues" evidence="1">
    <location>
        <begin position="563"/>
        <end position="572"/>
    </location>
</feature>
<dbReference type="EMBL" id="JAENHP010000009">
    <property type="protein sequence ID" value="MBM2619309.1"/>
    <property type="molecule type" value="Genomic_DNA"/>
</dbReference>
<keyword evidence="3" id="KW-0808">Transferase</keyword>
<dbReference type="InterPro" id="IPR005793">
    <property type="entry name" value="Formyl_trans_C"/>
</dbReference>
<feature type="domain" description="Formyl transferase C-terminal" evidence="2">
    <location>
        <begin position="177"/>
        <end position="259"/>
    </location>
</feature>
<evidence type="ECO:0000313" key="3">
    <source>
        <dbReference type="EMBL" id="MBM2619309.1"/>
    </source>
</evidence>
<feature type="region of interest" description="Disordered" evidence="1">
    <location>
        <begin position="547"/>
        <end position="592"/>
    </location>
</feature>
<proteinExistence type="predicted"/>
<dbReference type="SUPFAM" id="SSF52096">
    <property type="entry name" value="ClpP/crotonase"/>
    <property type="match status" value="1"/>
</dbReference>
<dbReference type="Pfam" id="PF02911">
    <property type="entry name" value="Formyl_trans_C"/>
    <property type="match status" value="1"/>
</dbReference>
<organism evidence="3 4">
    <name type="scientific">Paractinoplanes ovalisporus</name>
    <dbReference type="NCBI Taxonomy" id="2810368"/>
    <lineage>
        <taxon>Bacteria</taxon>
        <taxon>Bacillati</taxon>
        <taxon>Actinomycetota</taxon>
        <taxon>Actinomycetes</taxon>
        <taxon>Micromonosporales</taxon>
        <taxon>Micromonosporaceae</taxon>
        <taxon>Paractinoplanes</taxon>
    </lineage>
</organism>
<dbReference type="SUPFAM" id="SSF53328">
    <property type="entry name" value="Formyltransferase"/>
    <property type="match status" value="1"/>
</dbReference>
<dbReference type="InterPro" id="IPR029045">
    <property type="entry name" value="ClpP/crotonase-like_dom_sf"/>
</dbReference>
<dbReference type="RefSeq" id="WP_203379279.1">
    <property type="nucleotide sequence ID" value="NZ_JAENHP010000009.1"/>
</dbReference>
<dbReference type="PANTHER" id="PTHR43388:SF1">
    <property type="entry name" value="HYDROGENASE MATURATION FACTOR HOXX"/>
    <property type="match status" value="1"/>
</dbReference>
<evidence type="ECO:0000259" key="2">
    <source>
        <dbReference type="Pfam" id="PF02911"/>
    </source>
</evidence>
<keyword evidence="4" id="KW-1185">Reference proteome</keyword>
<dbReference type="Proteomes" id="UP000632138">
    <property type="component" value="Unassembled WGS sequence"/>
</dbReference>
<gene>
    <name evidence="3" type="ORF">JIG36_27535</name>
</gene>
<dbReference type="CDD" id="cd08701">
    <property type="entry name" value="FMT_C_HypX"/>
    <property type="match status" value="1"/>
</dbReference>
<dbReference type="CDD" id="cd08650">
    <property type="entry name" value="FMT_core_HypX_N"/>
    <property type="match status" value="1"/>
</dbReference>